<gene>
    <name evidence="1" type="ORF">WISP_120253</name>
</gene>
<keyword evidence="2" id="KW-1185">Reference proteome</keyword>
<reference evidence="1" key="1">
    <citation type="submission" date="2019-10" db="EMBL/GenBank/DDBJ databases">
        <authorList>
            <person name="Soares A.E.R."/>
            <person name="Aleixo A."/>
            <person name="Schneider P."/>
            <person name="Miyaki C.Y."/>
            <person name="Schneider M.P."/>
            <person name="Mello C."/>
            <person name="Vasconcelos A.T.R."/>
        </authorList>
    </citation>
    <scope>NUCLEOTIDE SEQUENCE</scope>
    <source>
        <tissue evidence="1">Muscle</tissue>
    </source>
</reference>
<proteinExistence type="predicted"/>
<comment type="caution">
    <text evidence="1">The sequence shown here is derived from an EMBL/GenBank/DDBJ whole genome shotgun (WGS) entry which is preliminary data.</text>
</comment>
<name>A0ABQ9CXK8_9PASS</name>
<protein>
    <submittedName>
        <fullName evidence="1">Uncharacterized protein</fullName>
    </submittedName>
</protein>
<sequence>MPVKRAVLLRAWFSVREAQPVPRSVGYWGQRGQGRDCDEGILEREAELSKDENNLFTALNVEFPGTAAAFLVSRIRNLNL</sequence>
<dbReference type="EMBL" id="WHWB01034533">
    <property type="protein sequence ID" value="KAJ7408620.1"/>
    <property type="molecule type" value="Genomic_DNA"/>
</dbReference>
<accession>A0ABQ9CXK8</accession>
<dbReference type="Proteomes" id="UP001145742">
    <property type="component" value="Unassembled WGS sequence"/>
</dbReference>
<organism evidence="1 2">
    <name type="scientific">Willisornis vidua</name>
    <name type="common">Xingu scale-backed antbird</name>
    <dbReference type="NCBI Taxonomy" id="1566151"/>
    <lineage>
        <taxon>Eukaryota</taxon>
        <taxon>Metazoa</taxon>
        <taxon>Chordata</taxon>
        <taxon>Craniata</taxon>
        <taxon>Vertebrata</taxon>
        <taxon>Euteleostomi</taxon>
        <taxon>Archelosauria</taxon>
        <taxon>Archosauria</taxon>
        <taxon>Dinosauria</taxon>
        <taxon>Saurischia</taxon>
        <taxon>Theropoda</taxon>
        <taxon>Coelurosauria</taxon>
        <taxon>Aves</taxon>
        <taxon>Neognathae</taxon>
        <taxon>Neoaves</taxon>
        <taxon>Telluraves</taxon>
        <taxon>Australaves</taxon>
        <taxon>Passeriformes</taxon>
        <taxon>Thamnophilidae</taxon>
        <taxon>Willisornis</taxon>
    </lineage>
</organism>
<evidence type="ECO:0000313" key="2">
    <source>
        <dbReference type="Proteomes" id="UP001145742"/>
    </source>
</evidence>
<evidence type="ECO:0000313" key="1">
    <source>
        <dbReference type="EMBL" id="KAJ7408620.1"/>
    </source>
</evidence>